<dbReference type="STRING" id="155865.SAMN05216515_1152"/>
<gene>
    <name evidence="3" type="ORF">SAMN05216508_1142</name>
</gene>
<feature type="region of interest" description="Disordered" evidence="1">
    <location>
        <begin position="1"/>
        <end position="20"/>
    </location>
</feature>
<proteinExistence type="predicted"/>
<dbReference type="Proteomes" id="UP000198817">
    <property type="component" value="Unassembled WGS sequence"/>
</dbReference>
<dbReference type="InterPro" id="IPR000182">
    <property type="entry name" value="GNAT_dom"/>
</dbReference>
<reference evidence="3 4" key="1">
    <citation type="submission" date="2016-10" db="EMBL/GenBank/DDBJ databases">
        <authorList>
            <person name="de Groot N.N."/>
        </authorList>
    </citation>
    <scope>NUCLEOTIDE SEQUENCE [LARGE SCALE GENOMIC DNA]</scope>
    <source>
        <strain evidence="3 4">KHGC13</strain>
    </source>
</reference>
<dbReference type="RefSeq" id="WP_090471337.1">
    <property type="nucleotide sequence ID" value="NZ_FOWF01000015.1"/>
</dbReference>
<name>A0A1I7H9W6_9FIRM</name>
<evidence type="ECO:0000313" key="3">
    <source>
        <dbReference type="EMBL" id="SFU57412.1"/>
    </source>
</evidence>
<dbReference type="GO" id="GO:0016747">
    <property type="term" value="F:acyltransferase activity, transferring groups other than amino-acyl groups"/>
    <property type="evidence" value="ECO:0007669"/>
    <property type="project" value="InterPro"/>
</dbReference>
<dbReference type="GO" id="GO:0005840">
    <property type="term" value="C:ribosome"/>
    <property type="evidence" value="ECO:0007669"/>
    <property type="project" value="UniProtKB-KW"/>
</dbReference>
<dbReference type="InterPro" id="IPR016181">
    <property type="entry name" value="Acyl_CoA_acyltransferase"/>
</dbReference>
<sequence>MDREAALEERKRSDQMDIHERKPEERDAFLALWQKCFGDDPDTVQEFLDSFPGCRQYVLAEEGRIMAELTQFPMGDFISPGADGGTVRGPSCWCSYAICTDPAARGRGFGTMITEHAGDRARAAGALSVLCPADAGLVDFYKPMGFAPDFPACEVQLNLTLLDGKNGAADPRPFRLRKAGIRRYALLREELLEHTPHIDLTDDVLRYADLSGPAGQGLWEIVREDGETAGILALEETGDPAALMAVELLAGPGVDSGQLARSAGASCGAHSITFRTPVPEQGKLPTGSAGKCYVQGMTWGGSGFTGWYGFPFE</sequence>
<accession>A0A1I7H9W6</accession>
<dbReference type="Gene3D" id="3.40.630.30">
    <property type="match status" value="1"/>
</dbReference>
<dbReference type="AlphaFoldDB" id="A0A1I7H9W6"/>
<protein>
    <submittedName>
        <fullName evidence="3">Ribosomal protein S18 acetylase RimI</fullName>
    </submittedName>
</protein>
<evidence type="ECO:0000259" key="2">
    <source>
        <dbReference type="PROSITE" id="PS51186"/>
    </source>
</evidence>
<dbReference type="OrthoDB" id="1986015at2"/>
<keyword evidence="4" id="KW-1185">Reference proteome</keyword>
<dbReference type="Pfam" id="PF00583">
    <property type="entry name" value="Acetyltransf_1"/>
    <property type="match status" value="1"/>
</dbReference>
<dbReference type="PROSITE" id="PS51186">
    <property type="entry name" value="GNAT"/>
    <property type="match status" value="1"/>
</dbReference>
<feature type="domain" description="N-acetyltransferase" evidence="2">
    <location>
        <begin position="16"/>
        <end position="168"/>
    </location>
</feature>
<dbReference type="SUPFAM" id="SSF55729">
    <property type="entry name" value="Acyl-CoA N-acyltransferases (Nat)"/>
    <property type="match status" value="1"/>
</dbReference>
<organism evidence="3 4">
    <name type="scientific">Eubacterium pyruvativorans</name>
    <dbReference type="NCBI Taxonomy" id="155865"/>
    <lineage>
        <taxon>Bacteria</taxon>
        <taxon>Bacillati</taxon>
        <taxon>Bacillota</taxon>
        <taxon>Clostridia</taxon>
        <taxon>Eubacteriales</taxon>
        <taxon>Eubacteriaceae</taxon>
        <taxon>Eubacterium</taxon>
    </lineage>
</organism>
<keyword evidence="3" id="KW-0687">Ribonucleoprotein</keyword>
<keyword evidence="3" id="KW-0689">Ribosomal protein</keyword>
<evidence type="ECO:0000256" key="1">
    <source>
        <dbReference type="SAM" id="MobiDB-lite"/>
    </source>
</evidence>
<dbReference type="EMBL" id="FPBT01000014">
    <property type="protein sequence ID" value="SFU57412.1"/>
    <property type="molecule type" value="Genomic_DNA"/>
</dbReference>
<evidence type="ECO:0000313" key="4">
    <source>
        <dbReference type="Proteomes" id="UP000198817"/>
    </source>
</evidence>